<protein>
    <recommendedName>
        <fullName evidence="3">DNA-(apurinic or apyrimidinic site) lyase</fullName>
        <ecNumber evidence="3">4.2.99.18</ecNumber>
    </recommendedName>
</protein>
<evidence type="ECO:0000256" key="6">
    <source>
        <dbReference type="ARBA" id="ARBA00023204"/>
    </source>
</evidence>
<keyword evidence="5" id="KW-0378">Hydrolase</keyword>
<dbReference type="SUPFAM" id="SSF48150">
    <property type="entry name" value="DNA-glycosylase"/>
    <property type="match status" value="1"/>
</dbReference>
<evidence type="ECO:0000256" key="2">
    <source>
        <dbReference type="ARBA" id="ARBA00010679"/>
    </source>
</evidence>
<dbReference type="PANTHER" id="PTHR10242:SF2">
    <property type="entry name" value="N-GLYCOSYLASE_DNA LYASE"/>
    <property type="match status" value="1"/>
</dbReference>
<evidence type="ECO:0000256" key="10">
    <source>
        <dbReference type="ARBA" id="ARBA00023295"/>
    </source>
</evidence>
<gene>
    <name evidence="14" type="ORF">AAE3_LOCUS13835</name>
</gene>
<dbReference type="AlphaFoldDB" id="A0A8S0WDC9"/>
<evidence type="ECO:0000256" key="4">
    <source>
        <dbReference type="ARBA" id="ARBA00022763"/>
    </source>
</evidence>
<feature type="domain" description="HhH-GPD" evidence="13">
    <location>
        <begin position="192"/>
        <end position="390"/>
    </location>
</feature>
<evidence type="ECO:0000256" key="8">
    <source>
        <dbReference type="ARBA" id="ARBA00023242"/>
    </source>
</evidence>
<dbReference type="GO" id="GO:0006289">
    <property type="term" value="P:nucleotide-excision repair"/>
    <property type="evidence" value="ECO:0007669"/>
    <property type="project" value="InterPro"/>
</dbReference>
<dbReference type="GO" id="GO:0006285">
    <property type="term" value="P:base-excision repair, AP site formation"/>
    <property type="evidence" value="ECO:0007669"/>
    <property type="project" value="TreeGrafter"/>
</dbReference>
<dbReference type="Proteomes" id="UP000467700">
    <property type="component" value="Unassembled WGS sequence"/>
</dbReference>
<keyword evidence="15" id="KW-1185">Reference proteome</keyword>
<evidence type="ECO:0000256" key="7">
    <source>
        <dbReference type="ARBA" id="ARBA00023239"/>
    </source>
</evidence>
<comment type="catalytic activity">
    <reaction evidence="11">
        <text>2'-deoxyribonucleotide-(2'-deoxyribose 5'-phosphate)-2'-deoxyribonucleotide-DNA = a 3'-end 2'-deoxyribonucleotide-(2,3-dehydro-2,3-deoxyribose 5'-phosphate)-DNA + a 5'-end 5'-phospho-2'-deoxyribonucleoside-DNA + H(+)</text>
        <dbReference type="Rhea" id="RHEA:66592"/>
        <dbReference type="Rhea" id="RHEA-COMP:13180"/>
        <dbReference type="Rhea" id="RHEA-COMP:16897"/>
        <dbReference type="Rhea" id="RHEA-COMP:17067"/>
        <dbReference type="ChEBI" id="CHEBI:15378"/>
        <dbReference type="ChEBI" id="CHEBI:136412"/>
        <dbReference type="ChEBI" id="CHEBI:157695"/>
        <dbReference type="ChEBI" id="CHEBI:167181"/>
        <dbReference type="EC" id="4.2.99.18"/>
    </reaction>
</comment>
<comment type="caution">
    <text evidence="14">The sequence shown here is derived from an EMBL/GenBank/DDBJ whole genome shotgun (WGS) entry which is preliminary data.</text>
</comment>
<organism evidence="14 15">
    <name type="scientific">Cyclocybe aegerita</name>
    <name type="common">Black poplar mushroom</name>
    <name type="synonym">Agrocybe aegerita</name>
    <dbReference type="NCBI Taxonomy" id="1973307"/>
    <lineage>
        <taxon>Eukaryota</taxon>
        <taxon>Fungi</taxon>
        <taxon>Dikarya</taxon>
        <taxon>Basidiomycota</taxon>
        <taxon>Agaricomycotina</taxon>
        <taxon>Agaricomycetes</taxon>
        <taxon>Agaricomycetidae</taxon>
        <taxon>Agaricales</taxon>
        <taxon>Agaricineae</taxon>
        <taxon>Bolbitiaceae</taxon>
        <taxon>Cyclocybe</taxon>
    </lineage>
</organism>
<dbReference type="GO" id="GO:0034039">
    <property type="term" value="F:8-oxo-7,8-dihydroguanine DNA N-glycosylase activity"/>
    <property type="evidence" value="ECO:0007669"/>
    <property type="project" value="TreeGrafter"/>
</dbReference>
<evidence type="ECO:0000313" key="15">
    <source>
        <dbReference type="Proteomes" id="UP000467700"/>
    </source>
</evidence>
<dbReference type="OrthoDB" id="238681at2759"/>
<keyword evidence="6" id="KW-0234">DNA repair</keyword>
<evidence type="ECO:0000256" key="9">
    <source>
        <dbReference type="ARBA" id="ARBA00023268"/>
    </source>
</evidence>
<dbReference type="Gene3D" id="3.30.310.40">
    <property type="match status" value="1"/>
</dbReference>
<name>A0A8S0WDC9_CYCAE</name>
<keyword evidence="9" id="KW-0511">Multifunctional enzyme</keyword>
<proteinExistence type="inferred from homology"/>
<keyword evidence="8" id="KW-0539">Nucleus</keyword>
<dbReference type="SMART" id="SM00478">
    <property type="entry name" value="ENDO3c"/>
    <property type="match status" value="1"/>
</dbReference>
<evidence type="ECO:0000256" key="12">
    <source>
        <dbReference type="SAM" id="MobiDB-lite"/>
    </source>
</evidence>
<comment type="subcellular location">
    <subcellularLocation>
        <location evidence="1">Nucleus</location>
    </subcellularLocation>
</comment>
<dbReference type="GO" id="GO:0005634">
    <property type="term" value="C:nucleus"/>
    <property type="evidence" value="ECO:0007669"/>
    <property type="project" value="UniProtKB-SubCell"/>
</dbReference>
<dbReference type="InterPro" id="IPR011257">
    <property type="entry name" value="DNA_glycosylase"/>
</dbReference>
<evidence type="ECO:0000256" key="3">
    <source>
        <dbReference type="ARBA" id="ARBA00012720"/>
    </source>
</evidence>
<dbReference type="InterPro" id="IPR003265">
    <property type="entry name" value="HhH-GPD_domain"/>
</dbReference>
<dbReference type="GO" id="GO:0003684">
    <property type="term" value="F:damaged DNA binding"/>
    <property type="evidence" value="ECO:0007669"/>
    <property type="project" value="InterPro"/>
</dbReference>
<evidence type="ECO:0000256" key="5">
    <source>
        <dbReference type="ARBA" id="ARBA00022801"/>
    </source>
</evidence>
<dbReference type="InterPro" id="IPR052054">
    <property type="entry name" value="Oxidative_DNA_repair_enzyme"/>
</dbReference>
<dbReference type="EC" id="4.2.99.18" evidence="3"/>
<dbReference type="PANTHER" id="PTHR10242">
    <property type="entry name" value="8-OXOGUANINE DNA GLYCOSYLASE"/>
    <property type="match status" value="1"/>
</dbReference>
<feature type="region of interest" description="Disordered" evidence="12">
    <location>
        <begin position="422"/>
        <end position="459"/>
    </location>
</feature>
<dbReference type="CDD" id="cd00056">
    <property type="entry name" value="ENDO3c"/>
    <property type="match status" value="1"/>
</dbReference>
<dbReference type="Gene3D" id="1.10.1670.10">
    <property type="entry name" value="Helix-hairpin-Helix base-excision DNA repair enzymes (C-terminal)"/>
    <property type="match status" value="1"/>
</dbReference>
<evidence type="ECO:0000259" key="13">
    <source>
        <dbReference type="SMART" id="SM00478"/>
    </source>
</evidence>
<dbReference type="InterPro" id="IPR023170">
    <property type="entry name" value="HhH_base_excis_C"/>
</dbReference>
<keyword evidence="7" id="KW-0456">Lyase</keyword>
<dbReference type="FunFam" id="1.10.1670.10:FF:000005">
    <property type="entry name" value="N-glycosylase/DNA lyase OGG1"/>
    <property type="match status" value="1"/>
</dbReference>
<accession>A0A8S0WDC9</accession>
<sequence>MMVQTKVATVSRGPPSNYPTFASQRGLDCCHHLLNPTLSTAMALSAFKTIPLPISQLSLAAVLKCGQSFRWTTLTPAHDDSGPSSTGTEPSPTAVEYRICLKDRVICLRQSPDTLYCRTIYPDPQPPSSTVHKVDAETLEWLKDYFQLKIDLVSLYKEWAEKDPVFARFQDRFEGIRILRQDPWENLVSFICSSNNNISRITKMVQNLCAHYSPPLLSDPHPFIPGEMLTYHPFPPPSALAPSGVGLRLRSLGFGYRADYIQRTAQMLVDEHGSGPPKSASLRDTAEASEFWLRQLRKMKTDDARDELLKFVGIGRKVADCILLMSLDKKEVVPVDTHVYQIAVKHYGLKSATGGKPNMTPKLYEQVNAKFFSIWGDYAGWAHTVLFTADLKSFSSYGLPTPPSESSAGKSLKKSKKTAATLDIGIPTPPLTPGPSRLKRSRESDEFEEEDPMSMSISQLCEETSDALSLADRVKKRRRQSYHLRQ</sequence>
<dbReference type="InterPro" id="IPR012904">
    <property type="entry name" value="OGG_N"/>
</dbReference>
<dbReference type="GO" id="GO:0140078">
    <property type="term" value="F:class I DNA-(apurinic or apyrimidinic site) endonuclease activity"/>
    <property type="evidence" value="ECO:0007669"/>
    <property type="project" value="UniProtKB-EC"/>
</dbReference>
<dbReference type="Pfam" id="PF07934">
    <property type="entry name" value="OGG_N"/>
    <property type="match status" value="1"/>
</dbReference>
<dbReference type="SUPFAM" id="SSF55945">
    <property type="entry name" value="TATA-box binding protein-like"/>
    <property type="match status" value="1"/>
</dbReference>
<dbReference type="Pfam" id="PF00730">
    <property type="entry name" value="HhH-GPD"/>
    <property type="match status" value="1"/>
</dbReference>
<evidence type="ECO:0000256" key="11">
    <source>
        <dbReference type="ARBA" id="ARBA00044632"/>
    </source>
</evidence>
<dbReference type="EMBL" id="CACVBS010000112">
    <property type="protein sequence ID" value="CAA7271529.1"/>
    <property type="molecule type" value="Genomic_DNA"/>
</dbReference>
<keyword evidence="10" id="KW-0326">Glycosidase</keyword>
<comment type="similarity">
    <text evidence="2">Belongs to the type-1 OGG1 family.</text>
</comment>
<evidence type="ECO:0000256" key="1">
    <source>
        <dbReference type="ARBA" id="ARBA00004123"/>
    </source>
</evidence>
<reference evidence="14 15" key="1">
    <citation type="submission" date="2020-01" db="EMBL/GenBank/DDBJ databases">
        <authorList>
            <person name="Gupta K D."/>
        </authorList>
    </citation>
    <scope>NUCLEOTIDE SEQUENCE [LARGE SCALE GENOMIC DNA]</scope>
</reference>
<keyword evidence="4" id="KW-0227">DNA damage</keyword>
<evidence type="ECO:0000313" key="14">
    <source>
        <dbReference type="EMBL" id="CAA7271529.1"/>
    </source>
</evidence>
<dbReference type="Gene3D" id="1.10.340.30">
    <property type="entry name" value="Hypothetical protein, domain 2"/>
    <property type="match status" value="1"/>
</dbReference>